<evidence type="ECO:0000313" key="1">
    <source>
        <dbReference type="EMBL" id="JAD87058.1"/>
    </source>
</evidence>
<accession>A0A0A9DK56</accession>
<dbReference type="EMBL" id="GBRH01210837">
    <property type="protein sequence ID" value="JAD87058.1"/>
    <property type="molecule type" value="Transcribed_RNA"/>
</dbReference>
<sequence>MGLADLLHSFIKRLGIFFRKFNVRSSI</sequence>
<reference evidence="1" key="1">
    <citation type="submission" date="2014-09" db="EMBL/GenBank/DDBJ databases">
        <authorList>
            <person name="Magalhaes I.L.F."/>
            <person name="Oliveira U."/>
            <person name="Santos F.R."/>
            <person name="Vidigal T.H.D.A."/>
            <person name="Brescovit A.D."/>
            <person name="Santos A.J."/>
        </authorList>
    </citation>
    <scope>NUCLEOTIDE SEQUENCE</scope>
    <source>
        <tissue evidence="1">Shoot tissue taken approximately 20 cm above the soil surface</tissue>
    </source>
</reference>
<protein>
    <submittedName>
        <fullName evidence="1">HUA2</fullName>
    </submittedName>
</protein>
<organism evidence="1">
    <name type="scientific">Arundo donax</name>
    <name type="common">Giant reed</name>
    <name type="synonym">Donax arundinaceus</name>
    <dbReference type="NCBI Taxonomy" id="35708"/>
    <lineage>
        <taxon>Eukaryota</taxon>
        <taxon>Viridiplantae</taxon>
        <taxon>Streptophyta</taxon>
        <taxon>Embryophyta</taxon>
        <taxon>Tracheophyta</taxon>
        <taxon>Spermatophyta</taxon>
        <taxon>Magnoliopsida</taxon>
        <taxon>Liliopsida</taxon>
        <taxon>Poales</taxon>
        <taxon>Poaceae</taxon>
        <taxon>PACMAD clade</taxon>
        <taxon>Arundinoideae</taxon>
        <taxon>Arundineae</taxon>
        <taxon>Arundo</taxon>
    </lineage>
</organism>
<proteinExistence type="predicted"/>
<dbReference type="AlphaFoldDB" id="A0A0A9DK56"/>
<reference evidence="1" key="2">
    <citation type="journal article" date="2015" name="Data Brief">
        <title>Shoot transcriptome of the giant reed, Arundo donax.</title>
        <authorList>
            <person name="Barrero R.A."/>
            <person name="Guerrero F.D."/>
            <person name="Moolhuijzen P."/>
            <person name="Goolsby J.A."/>
            <person name="Tidwell J."/>
            <person name="Bellgard S.E."/>
            <person name="Bellgard M.I."/>
        </authorList>
    </citation>
    <scope>NUCLEOTIDE SEQUENCE</scope>
    <source>
        <tissue evidence="1">Shoot tissue taken approximately 20 cm above the soil surface</tissue>
    </source>
</reference>
<name>A0A0A9DK56_ARUDO</name>